<proteinExistence type="predicted"/>
<keyword evidence="1" id="KW-0732">Signal</keyword>
<dbReference type="Pfam" id="PF12697">
    <property type="entry name" value="Abhydrolase_6"/>
    <property type="match status" value="1"/>
</dbReference>
<evidence type="ECO:0000313" key="4">
    <source>
        <dbReference type="Proteomes" id="UP001642360"/>
    </source>
</evidence>
<organism evidence="3 4">
    <name type="scientific">Ilex paraguariensis</name>
    <name type="common">yerba mate</name>
    <dbReference type="NCBI Taxonomy" id="185542"/>
    <lineage>
        <taxon>Eukaryota</taxon>
        <taxon>Viridiplantae</taxon>
        <taxon>Streptophyta</taxon>
        <taxon>Embryophyta</taxon>
        <taxon>Tracheophyta</taxon>
        <taxon>Spermatophyta</taxon>
        <taxon>Magnoliopsida</taxon>
        <taxon>eudicotyledons</taxon>
        <taxon>Gunneridae</taxon>
        <taxon>Pentapetalae</taxon>
        <taxon>asterids</taxon>
        <taxon>campanulids</taxon>
        <taxon>Aquifoliales</taxon>
        <taxon>Aquifoliaceae</taxon>
        <taxon>Ilex</taxon>
    </lineage>
</organism>
<keyword evidence="4" id="KW-1185">Reference proteome</keyword>
<dbReference type="Proteomes" id="UP001642360">
    <property type="component" value="Unassembled WGS sequence"/>
</dbReference>
<dbReference type="PANTHER" id="PTHR45763:SF28">
    <property type="entry name" value="ALPHA_BETA-HYDROLASES SUPERFAMILY PROTEIN"/>
    <property type="match status" value="1"/>
</dbReference>
<sequence>MLTKAVIVLLFSLVVWAYQTIKPPPPKICGLPNGPPVTSPRIKLGDGRYLAYQERGVVKENAKYKIIVVHGFDNSKDMNLAASQELIDELGIYFLLFDRAGYGESDPNPNRSVKSEAFDIQELADQLELGSKFYVLGVSMGSYPTWGCLKYIPDRLAGAALIVPVVNYWWPSFPSNLSREGYGKLPLPDQWSIRVAHYAPWLLYWWMTQNWFSSSSIVKSHPEIFSTRDKDILKKMAANLNRNQTKVRQQGIFESLHHDYMVGFGNWEFDPMNLSNPFPQESKIVHIWQGYEDRLVPFQLQRFVAEKLPWIWYHEVDNGGHLIHHDSDLFETMLRKLLL</sequence>
<feature type="chain" id="PRO_5044845802" description="AB hydrolase-1 domain-containing protein" evidence="1">
    <location>
        <begin position="18"/>
        <end position="339"/>
    </location>
</feature>
<evidence type="ECO:0000259" key="2">
    <source>
        <dbReference type="Pfam" id="PF12697"/>
    </source>
</evidence>
<accession>A0ABC8UUW2</accession>
<comment type="caution">
    <text evidence="3">The sequence shown here is derived from an EMBL/GenBank/DDBJ whole genome shotgun (WGS) entry which is preliminary data.</text>
</comment>
<dbReference type="AlphaFoldDB" id="A0ABC8UUW2"/>
<dbReference type="PANTHER" id="PTHR45763">
    <property type="entry name" value="HYDROLASE, ALPHA/BETA FOLD FAMILY PROTEIN, EXPRESSED-RELATED"/>
    <property type="match status" value="1"/>
</dbReference>
<dbReference type="EMBL" id="CAUOFW020009057">
    <property type="protein sequence ID" value="CAK9184722.1"/>
    <property type="molecule type" value="Genomic_DNA"/>
</dbReference>
<feature type="domain" description="AB hydrolase-1" evidence="2">
    <location>
        <begin position="66"/>
        <end position="327"/>
    </location>
</feature>
<feature type="signal peptide" evidence="1">
    <location>
        <begin position="1"/>
        <end position="17"/>
    </location>
</feature>
<gene>
    <name evidence="3" type="ORF">ILEXP_LOCUS55071</name>
</gene>
<dbReference type="FunFam" id="3.40.50.1820:FF:000270">
    <property type="entry name" value="Alpha/beta-Hydrolases superfamily protein"/>
    <property type="match status" value="1"/>
</dbReference>
<dbReference type="InterPro" id="IPR000073">
    <property type="entry name" value="AB_hydrolase_1"/>
</dbReference>
<evidence type="ECO:0000313" key="3">
    <source>
        <dbReference type="EMBL" id="CAK9184722.1"/>
    </source>
</evidence>
<evidence type="ECO:0000256" key="1">
    <source>
        <dbReference type="SAM" id="SignalP"/>
    </source>
</evidence>
<dbReference type="InterPro" id="IPR029058">
    <property type="entry name" value="AB_hydrolase_fold"/>
</dbReference>
<protein>
    <recommendedName>
        <fullName evidence="2">AB hydrolase-1 domain-containing protein</fullName>
    </recommendedName>
</protein>
<name>A0ABC8UUW2_9AQUA</name>
<dbReference type="GO" id="GO:0016787">
    <property type="term" value="F:hydrolase activity"/>
    <property type="evidence" value="ECO:0007669"/>
    <property type="project" value="UniProtKB-ARBA"/>
</dbReference>
<dbReference type="Gene3D" id="3.40.50.1820">
    <property type="entry name" value="alpha/beta hydrolase"/>
    <property type="match status" value="1"/>
</dbReference>
<dbReference type="SUPFAM" id="SSF53474">
    <property type="entry name" value="alpha/beta-Hydrolases"/>
    <property type="match status" value="1"/>
</dbReference>
<reference evidence="3 4" key="1">
    <citation type="submission" date="2024-02" db="EMBL/GenBank/DDBJ databases">
        <authorList>
            <person name="Vignale AGUSTIN F."/>
            <person name="Sosa J E."/>
            <person name="Modenutti C."/>
        </authorList>
    </citation>
    <scope>NUCLEOTIDE SEQUENCE [LARGE SCALE GENOMIC DNA]</scope>
</reference>